<protein>
    <submittedName>
        <fullName evidence="2">Uncharacterized protein</fullName>
    </submittedName>
</protein>
<evidence type="ECO:0000313" key="3">
    <source>
        <dbReference type="Proteomes" id="UP001597085"/>
    </source>
</evidence>
<evidence type="ECO:0000313" key="2">
    <source>
        <dbReference type="EMBL" id="MFD1599146.1"/>
    </source>
</evidence>
<dbReference type="RefSeq" id="WP_256422000.1">
    <property type="nucleotide sequence ID" value="NZ_JANHDI010000010.1"/>
</dbReference>
<organism evidence="2 3">
    <name type="scientific">Halobellus rarus</name>
    <dbReference type="NCBI Taxonomy" id="1126237"/>
    <lineage>
        <taxon>Archaea</taxon>
        <taxon>Methanobacteriati</taxon>
        <taxon>Methanobacteriota</taxon>
        <taxon>Stenosarchaea group</taxon>
        <taxon>Halobacteria</taxon>
        <taxon>Halobacteriales</taxon>
        <taxon>Haloferacaceae</taxon>
        <taxon>Halobellus</taxon>
    </lineage>
</organism>
<feature type="region of interest" description="Disordered" evidence="1">
    <location>
        <begin position="14"/>
        <end position="58"/>
    </location>
</feature>
<dbReference type="Proteomes" id="UP001597085">
    <property type="component" value="Unassembled WGS sequence"/>
</dbReference>
<keyword evidence="3" id="KW-1185">Reference proteome</keyword>
<comment type="caution">
    <text evidence="2">The sequence shown here is derived from an EMBL/GenBank/DDBJ whole genome shotgun (WGS) entry which is preliminary data.</text>
</comment>
<accession>A0ABD6CM44</accession>
<feature type="compositionally biased region" description="Basic and acidic residues" evidence="1">
    <location>
        <begin position="14"/>
        <end position="24"/>
    </location>
</feature>
<reference evidence="2 3" key="1">
    <citation type="journal article" date="2019" name="Int. J. Syst. Evol. Microbiol.">
        <title>The Global Catalogue of Microorganisms (GCM) 10K type strain sequencing project: providing services to taxonomists for standard genome sequencing and annotation.</title>
        <authorList>
            <consortium name="The Broad Institute Genomics Platform"/>
            <consortium name="The Broad Institute Genome Sequencing Center for Infectious Disease"/>
            <person name="Wu L."/>
            <person name="Ma J."/>
        </authorList>
    </citation>
    <scope>NUCLEOTIDE SEQUENCE [LARGE SCALE GENOMIC DNA]</scope>
    <source>
        <strain evidence="2 3">CGMCC 1.12121</strain>
    </source>
</reference>
<evidence type="ECO:0000256" key="1">
    <source>
        <dbReference type="SAM" id="MobiDB-lite"/>
    </source>
</evidence>
<proteinExistence type="predicted"/>
<sequence length="58" mass="6433">MTDSVRMCDVARIDDAGDERRQHASADVAPELYDAPRRDSTRERAPQTATDGAATEQR</sequence>
<feature type="compositionally biased region" description="Basic and acidic residues" evidence="1">
    <location>
        <begin position="34"/>
        <end position="45"/>
    </location>
</feature>
<gene>
    <name evidence="2" type="ORF">ACFSBX_09280</name>
</gene>
<dbReference type="EMBL" id="JBHUDK010000007">
    <property type="protein sequence ID" value="MFD1599146.1"/>
    <property type="molecule type" value="Genomic_DNA"/>
</dbReference>
<dbReference type="AlphaFoldDB" id="A0ABD6CM44"/>
<name>A0ABD6CM44_9EURY</name>